<evidence type="ECO:0000259" key="4">
    <source>
        <dbReference type="Pfam" id="PF00881"/>
    </source>
</evidence>
<feature type="domain" description="Nitroreductase" evidence="4">
    <location>
        <begin position="167"/>
        <end position="221"/>
    </location>
</feature>
<dbReference type="GO" id="GO:0016491">
    <property type="term" value="F:oxidoreductase activity"/>
    <property type="evidence" value="ECO:0007669"/>
    <property type="project" value="UniProtKB-KW"/>
</dbReference>
<evidence type="ECO:0000256" key="2">
    <source>
        <dbReference type="ARBA" id="ARBA00023002"/>
    </source>
</evidence>
<keyword evidence="3" id="KW-0472">Membrane</keyword>
<comment type="similarity">
    <text evidence="1">Belongs to the nitroreductase family.</text>
</comment>
<feature type="transmembrane region" description="Helical" evidence="3">
    <location>
        <begin position="260"/>
        <end position="283"/>
    </location>
</feature>
<evidence type="ECO:0000313" key="6">
    <source>
        <dbReference type="Proteomes" id="UP000244056"/>
    </source>
</evidence>
<dbReference type="PANTHER" id="PTHR43673:SF10">
    <property type="entry name" value="NADH DEHYDROGENASE_NAD(P)H NITROREDUCTASE XCC3605-RELATED"/>
    <property type="match status" value="1"/>
</dbReference>
<dbReference type="PANTHER" id="PTHR43673">
    <property type="entry name" value="NAD(P)H NITROREDUCTASE YDGI-RELATED"/>
    <property type="match status" value="1"/>
</dbReference>
<protein>
    <recommendedName>
        <fullName evidence="4">Nitroreductase domain-containing protein</fullName>
    </recommendedName>
</protein>
<dbReference type="Proteomes" id="UP000244056">
    <property type="component" value="Chromosome"/>
</dbReference>
<dbReference type="SUPFAM" id="SSF55469">
    <property type="entry name" value="FMN-dependent nitroreductase-like"/>
    <property type="match status" value="1"/>
</dbReference>
<keyword evidence="2" id="KW-0560">Oxidoreductase</keyword>
<evidence type="ECO:0000256" key="1">
    <source>
        <dbReference type="ARBA" id="ARBA00007118"/>
    </source>
</evidence>
<reference evidence="5 6" key="1">
    <citation type="submission" date="2017-03" db="EMBL/GenBank/DDBJ databases">
        <title>Comparative genomics of the toxic Baltic Sea cyanobacteria Nodularia spumigena UHCC 0039 and its response on varying salinity.</title>
        <authorList>
            <person name="Teikari J.E."/>
        </authorList>
    </citation>
    <scope>NUCLEOTIDE SEQUENCE [LARGE SCALE GENOMIC DNA]</scope>
    <source>
        <strain evidence="5 6">UHCC 0039</strain>
    </source>
</reference>
<evidence type="ECO:0000313" key="5">
    <source>
        <dbReference type="EMBL" id="AVZ30696.1"/>
    </source>
</evidence>
<gene>
    <name evidence="5" type="ORF">BMF81_02572</name>
</gene>
<name>A0A2S0Q2A3_NODSP</name>
<dbReference type="RefSeq" id="WP_234419734.1">
    <property type="nucleotide sequence ID" value="NZ_CAWNZE010000001.1"/>
</dbReference>
<dbReference type="InterPro" id="IPR029479">
    <property type="entry name" value="Nitroreductase"/>
</dbReference>
<organism evidence="5 6">
    <name type="scientific">Nodularia spumigena UHCC 0039</name>
    <dbReference type="NCBI Taxonomy" id="1914872"/>
    <lineage>
        <taxon>Bacteria</taxon>
        <taxon>Bacillati</taxon>
        <taxon>Cyanobacteriota</taxon>
        <taxon>Cyanophyceae</taxon>
        <taxon>Nostocales</taxon>
        <taxon>Nodulariaceae</taxon>
        <taxon>Nodularia</taxon>
    </lineage>
</organism>
<evidence type="ECO:0000256" key="3">
    <source>
        <dbReference type="SAM" id="Phobius"/>
    </source>
</evidence>
<proteinExistence type="inferred from homology"/>
<keyword evidence="3" id="KW-1133">Transmembrane helix</keyword>
<keyword evidence="3" id="KW-0812">Transmembrane</keyword>
<dbReference type="AlphaFoldDB" id="A0A2S0Q2A3"/>
<dbReference type="KEGG" id="nsp:BMF81_02572"/>
<dbReference type="Gene3D" id="3.40.109.10">
    <property type="entry name" value="NADH Oxidase"/>
    <property type="match status" value="1"/>
</dbReference>
<dbReference type="InterPro" id="IPR000415">
    <property type="entry name" value="Nitroreductase-like"/>
</dbReference>
<dbReference type="GeneID" id="78017879"/>
<dbReference type="Pfam" id="PF00881">
    <property type="entry name" value="Nitroreductase"/>
    <property type="match status" value="1"/>
</dbReference>
<accession>A0A2S0Q2A3</accession>
<sequence>MAISLGFQKLRTYYRMIKLFFSLTVNYYYDLQRFFRFSATINPCKTKNMLQGRIIAHYHVIEKGLSLKNPRPGFGINVVNNLVSILKRYEENYGLDEVSKVAINVLFSYQKFNLSHDIDNQELYQELIKLQQKSPSSDEYPLEGGTITLTKEDIHKSAFINFQDFVNSRHSIRNFGTGDVDIKIIEKAVSMAIRTPSVCNRQTWKVHVYDNEKIKNQILSHQNGNRGFGEYANKVLVITSDLIYFTNASERNQCFVDGGLFAMSLIYALHSLGIGSCCLNWCVSHQTDKRLRKDAGIQETETVIMMLAVGNLPAKLSVANSARKKVEDILVVNN</sequence>
<dbReference type="EMBL" id="CP020114">
    <property type="protein sequence ID" value="AVZ30696.1"/>
    <property type="molecule type" value="Genomic_DNA"/>
</dbReference>